<dbReference type="InterPro" id="IPR027417">
    <property type="entry name" value="P-loop_NTPase"/>
</dbReference>
<dbReference type="HAMAP" id="MF_00964">
    <property type="entry name" value="DEAD_helicase_DeaD"/>
    <property type="match status" value="1"/>
</dbReference>
<evidence type="ECO:0000256" key="10">
    <source>
        <dbReference type="HAMAP-Rule" id="MF_00964"/>
    </source>
</evidence>
<dbReference type="SMART" id="SM00490">
    <property type="entry name" value="HELICc"/>
    <property type="match status" value="1"/>
</dbReference>
<comment type="similarity">
    <text evidence="10">Belongs to the DEAD box helicase family. DeaD/CsdA subfamily.</text>
</comment>
<keyword evidence="6 10" id="KW-0067">ATP-binding</keyword>
<dbReference type="SMART" id="SM00487">
    <property type="entry name" value="DEXDc"/>
    <property type="match status" value="1"/>
</dbReference>
<feature type="compositionally biased region" description="Basic and acidic residues" evidence="12">
    <location>
        <begin position="576"/>
        <end position="596"/>
    </location>
</feature>
<dbReference type="PROSITE" id="PS51192">
    <property type="entry name" value="HELICASE_ATP_BIND_1"/>
    <property type="match status" value="1"/>
</dbReference>
<evidence type="ECO:0000256" key="2">
    <source>
        <dbReference type="ARBA" id="ARBA00022490"/>
    </source>
</evidence>
<dbReference type="AlphaFoldDB" id="A0A2P5THY3"/>
<comment type="catalytic activity">
    <reaction evidence="9 10">
        <text>ATP + H2O = ADP + phosphate + H(+)</text>
        <dbReference type="Rhea" id="RHEA:13065"/>
        <dbReference type="ChEBI" id="CHEBI:15377"/>
        <dbReference type="ChEBI" id="CHEBI:15378"/>
        <dbReference type="ChEBI" id="CHEBI:30616"/>
        <dbReference type="ChEBI" id="CHEBI:43474"/>
        <dbReference type="ChEBI" id="CHEBI:456216"/>
        <dbReference type="EC" id="3.6.4.13"/>
    </reaction>
</comment>
<dbReference type="CDD" id="cd00268">
    <property type="entry name" value="DEADc"/>
    <property type="match status" value="1"/>
</dbReference>
<feature type="domain" description="Helicase C-terminal" evidence="14">
    <location>
        <begin position="226"/>
        <end position="386"/>
    </location>
</feature>
<evidence type="ECO:0000256" key="1">
    <source>
        <dbReference type="ARBA" id="ARBA00004496"/>
    </source>
</evidence>
<keyword evidence="8 10" id="KW-0346">Stress response</keyword>
<comment type="function">
    <text evidence="10">DEAD-box RNA helicase involved in various cellular processes at low temperature, including ribosome biogenesis, mRNA degradation and translation initiation.</text>
</comment>
<reference evidence="17" key="1">
    <citation type="submission" date="2016-11" db="EMBL/GenBank/DDBJ databases">
        <authorList>
            <person name="Sisinthy S."/>
            <person name="Ara S."/>
            <person name="Gundlapally S.R."/>
        </authorList>
    </citation>
    <scope>NUCLEOTIDE SEQUENCE [LARGE SCALE GENOMIC DNA]</scope>
    <source>
        <strain evidence="17">V1-41</strain>
    </source>
</reference>
<evidence type="ECO:0000256" key="9">
    <source>
        <dbReference type="ARBA" id="ARBA00047984"/>
    </source>
</evidence>
<dbReference type="PROSITE" id="PS51195">
    <property type="entry name" value="Q_MOTIF"/>
    <property type="match status" value="1"/>
</dbReference>
<proteinExistence type="inferred from homology"/>
<dbReference type="Proteomes" id="UP000242231">
    <property type="component" value="Unassembled WGS sequence"/>
</dbReference>
<dbReference type="PANTHER" id="PTHR47963:SF8">
    <property type="entry name" value="ATP-DEPENDENT RNA HELICASE DEAD"/>
    <property type="match status" value="1"/>
</dbReference>
<dbReference type="GO" id="GO:0006401">
    <property type="term" value="P:RNA catabolic process"/>
    <property type="evidence" value="ECO:0007669"/>
    <property type="project" value="UniProtKB-UniRule"/>
</dbReference>
<dbReference type="InterPro" id="IPR014014">
    <property type="entry name" value="RNA_helicase_DEAD_Q_motif"/>
</dbReference>
<dbReference type="Pfam" id="PF00270">
    <property type="entry name" value="DEAD"/>
    <property type="match status" value="1"/>
</dbReference>
<evidence type="ECO:0000313" key="16">
    <source>
        <dbReference type="EMBL" id="PPL14170.1"/>
    </source>
</evidence>
<evidence type="ECO:0000313" key="17">
    <source>
        <dbReference type="Proteomes" id="UP000242231"/>
    </source>
</evidence>
<dbReference type="EMBL" id="MPZM01000080">
    <property type="protein sequence ID" value="PPL14170.1"/>
    <property type="molecule type" value="Genomic_DNA"/>
</dbReference>
<dbReference type="GO" id="GO:0070417">
    <property type="term" value="P:cellular response to cold"/>
    <property type="evidence" value="ECO:0007669"/>
    <property type="project" value="InterPro"/>
</dbReference>
<dbReference type="GO" id="GO:0005829">
    <property type="term" value="C:cytosol"/>
    <property type="evidence" value="ECO:0007669"/>
    <property type="project" value="TreeGrafter"/>
</dbReference>
<dbReference type="GO" id="GO:0003724">
    <property type="term" value="F:RNA helicase activity"/>
    <property type="evidence" value="ECO:0007669"/>
    <property type="project" value="UniProtKB-UniRule"/>
</dbReference>
<keyword evidence="4 10" id="KW-0378">Hydrolase</keyword>
<dbReference type="InterPro" id="IPR044742">
    <property type="entry name" value="DEAD/DEAH_RhlB"/>
</dbReference>
<feature type="domain" description="Helicase ATP-binding" evidence="13">
    <location>
        <begin position="44"/>
        <end position="215"/>
    </location>
</feature>
<dbReference type="PROSITE" id="PS51194">
    <property type="entry name" value="HELICASE_CTER"/>
    <property type="match status" value="1"/>
</dbReference>
<evidence type="ECO:0000256" key="6">
    <source>
        <dbReference type="ARBA" id="ARBA00022840"/>
    </source>
</evidence>
<dbReference type="GO" id="GO:0000027">
    <property type="term" value="P:ribosomal large subunit assembly"/>
    <property type="evidence" value="ECO:0007669"/>
    <property type="project" value="UniProtKB-UniRule"/>
</dbReference>
<evidence type="ECO:0000259" key="14">
    <source>
        <dbReference type="PROSITE" id="PS51194"/>
    </source>
</evidence>
<organism evidence="16 17">
    <name type="scientific">Oceanisphaera arctica</name>
    <dbReference type="NCBI Taxonomy" id="641510"/>
    <lineage>
        <taxon>Bacteria</taxon>
        <taxon>Pseudomonadati</taxon>
        <taxon>Pseudomonadota</taxon>
        <taxon>Gammaproteobacteria</taxon>
        <taxon>Aeromonadales</taxon>
        <taxon>Aeromonadaceae</taxon>
        <taxon>Oceanisphaera</taxon>
    </lineage>
</organism>
<dbReference type="GO" id="GO:0033592">
    <property type="term" value="F:RNA strand annealing activity"/>
    <property type="evidence" value="ECO:0007669"/>
    <property type="project" value="TreeGrafter"/>
</dbReference>
<dbReference type="PANTHER" id="PTHR47963">
    <property type="entry name" value="DEAD-BOX ATP-DEPENDENT RNA HELICASE 47, MITOCHONDRIAL"/>
    <property type="match status" value="1"/>
</dbReference>
<comment type="caution">
    <text evidence="16">The sequence shown here is derived from an EMBL/GenBank/DDBJ whole genome shotgun (WGS) entry which is preliminary data.</text>
</comment>
<dbReference type="GO" id="GO:0016887">
    <property type="term" value="F:ATP hydrolysis activity"/>
    <property type="evidence" value="ECO:0007669"/>
    <property type="project" value="RHEA"/>
</dbReference>
<feature type="domain" description="DEAD-box RNA helicase Q" evidence="15">
    <location>
        <begin position="13"/>
        <end position="41"/>
    </location>
</feature>
<dbReference type="InterPro" id="IPR014001">
    <property type="entry name" value="Helicase_ATP-bd"/>
</dbReference>
<dbReference type="EC" id="3.6.4.13" evidence="10"/>
<evidence type="ECO:0000256" key="7">
    <source>
        <dbReference type="ARBA" id="ARBA00022884"/>
    </source>
</evidence>
<name>A0A2P5THY3_9GAMM</name>
<keyword evidence="5 10" id="KW-0347">Helicase</keyword>
<dbReference type="Gene3D" id="3.30.70.330">
    <property type="match status" value="1"/>
</dbReference>
<dbReference type="InterPro" id="IPR028618">
    <property type="entry name" value="DEAD_helicase_DeaD"/>
</dbReference>
<evidence type="ECO:0000259" key="13">
    <source>
        <dbReference type="PROSITE" id="PS51192"/>
    </source>
</evidence>
<dbReference type="GO" id="GO:0005840">
    <property type="term" value="C:ribosome"/>
    <property type="evidence" value="ECO:0007669"/>
    <property type="project" value="TreeGrafter"/>
</dbReference>
<dbReference type="InterPro" id="IPR057325">
    <property type="entry name" value="DeaD_dimer"/>
</dbReference>
<evidence type="ECO:0000256" key="12">
    <source>
        <dbReference type="SAM" id="MobiDB-lite"/>
    </source>
</evidence>
<evidence type="ECO:0000259" key="15">
    <source>
        <dbReference type="PROSITE" id="PS51195"/>
    </source>
</evidence>
<gene>
    <name evidence="10" type="primary">deaD</name>
    <name evidence="10" type="synonym">csdA</name>
    <name evidence="16" type="ORF">UN63_16430</name>
</gene>
<protein>
    <recommendedName>
        <fullName evidence="10">ATP-dependent RNA helicase DeaD</fullName>
        <ecNumber evidence="10">3.6.4.13</ecNumber>
    </recommendedName>
    <alternativeName>
        <fullName evidence="10">Cold-shock DEAD box protein A</fullName>
    </alternativeName>
</protein>
<dbReference type="FunFam" id="3.40.50.300:FF:000108">
    <property type="entry name" value="ATP-dependent RNA helicase RhlE"/>
    <property type="match status" value="1"/>
</dbReference>
<dbReference type="Pfam" id="PF00271">
    <property type="entry name" value="Helicase_C"/>
    <property type="match status" value="1"/>
</dbReference>
<comment type="subcellular location">
    <subcellularLocation>
        <location evidence="1 10">Cytoplasm</location>
    </subcellularLocation>
</comment>
<feature type="short sequence motif" description="Q motif" evidence="11">
    <location>
        <begin position="13"/>
        <end position="41"/>
    </location>
</feature>
<dbReference type="InterPro" id="IPR005580">
    <property type="entry name" value="DbpA/CsdA_RNA-bd_dom"/>
</dbReference>
<dbReference type="FunFam" id="3.30.70.330:FF:000068">
    <property type="entry name" value="ATP-dependent RNA helicase DeaD"/>
    <property type="match status" value="1"/>
</dbReference>
<keyword evidence="2 10" id="KW-0963">Cytoplasm</keyword>
<evidence type="ECO:0000256" key="5">
    <source>
        <dbReference type="ARBA" id="ARBA00022806"/>
    </source>
</evidence>
<dbReference type="InterPro" id="IPR012677">
    <property type="entry name" value="Nucleotide-bd_a/b_plait_sf"/>
</dbReference>
<feature type="region of interest" description="Disordered" evidence="12">
    <location>
        <begin position="564"/>
        <end position="596"/>
    </location>
</feature>
<dbReference type="OrthoDB" id="9808889at2"/>
<dbReference type="RefSeq" id="WP_104488580.1">
    <property type="nucleotide sequence ID" value="NZ_BMYB01000017.1"/>
</dbReference>
<dbReference type="InterPro" id="IPR000629">
    <property type="entry name" value="RNA-helicase_DEAD-box_CS"/>
</dbReference>
<dbReference type="InterPro" id="IPR011545">
    <property type="entry name" value="DEAD/DEAH_box_helicase_dom"/>
</dbReference>
<evidence type="ECO:0000256" key="3">
    <source>
        <dbReference type="ARBA" id="ARBA00022741"/>
    </source>
</evidence>
<dbReference type="Gene3D" id="3.40.50.300">
    <property type="entry name" value="P-loop containing nucleotide triphosphate hydrolases"/>
    <property type="match status" value="2"/>
</dbReference>
<dbReference type="GO" id="GO:0005524">
    <property type="term" value="F:ATP binding"/>
    <property type="evidence" value="ECO:0007669"/>
    <property type="project" value="UniProtKB-UniRule"/>
</dbReference>
<keyword evidence="7 10" id="KW-0694">RNA-binding</keyword>
<evidence type="ECO:0000256" key="4">
    <source>
        <dbReference type="ARBA" id="ARBA00022801"/>
    </source>
</evidence>
<dbReference type="InterPro" id="IPR034415">
    <property type="entry name" value="CsdA_RRM"/>
</dbReference>
<feature type="region of interest" description="Disordered" evidence="12">
    <location>
        <begin position="444"/>
        <end position="483"/>
    </location>
</feature>
<dbReference type="CDD" id="cd18787">
    <property type="entry name" value="SF2_C_DEAD"/>
    <property type="match status" value="1"/>
</dbReference>
<sequence>MTNTSVVPAANVPAFTELGLAPEILKALTDAGYVTPSAIQAAAIPTLLSGQDVLGLAQTGTGKTAAFALPLLSTITGGNATPQVLVLAPTRELAIQVAESFEGYAKYRKDIRILSIYGGQAYDSQIRALKRGVDIVVGTPGRVMDHMRRGTLKLDNLKALVLDEADEMLRMGFIDDVEWILEQTPATRQIALFSATMPPVIQRVAQKYLKNPKEVRIENKTRTNSSIRQRYWFVRGMNKHEGLCRLVETENMDAMLVFVRTRKDAEDLADMMSREGHACEALHGDIPQKLREKVIERLKNGRLNILVATDVVARGLDVERISHVVNFDMPHDNESYVHRIGRTGRAGREGDAILFVTGREKRGLYNLERHTRQPIEEMQMPSADEINKIRAERFKTRLRVSVEADEKSLAPFVEMVESLQADGMDSAQLAAGLARLLQGDRPLFMEDRPQAARRPEVRESRDGGRERGERTERPRTPRGGRDDVSGVVMETFRVDVGRVHGVKPGHLVGAIANEADLESRFIGQIQIHDDFSTVDLPEGMTADVQKVLQNVRVCQRPLNLAKYEGGPVPRRSFRANSDDRSSKPRSPRRNDKRLNG</sequence>
<keyword evidence="17" id="KW-1185">Reference proteome</keyword>
<dbReference type="Pfam" id="PF25399">
    <property type="entry name" value="DeaD_dimer"/>
    <property type="match status" value="1"/>
</dbReference>
<dbReference type="InterPro" id="IPR001650">
    <property type="entry name" value="Helicase_C-like"/>
</dbReference>
<evidence type="ECO:0000256" key="11">
    <source>
        <dbReference type="PROSITE-ProRule" id="PRU00552"/>
    </source>
</evidence>
<dbReference type="SUPFAM" id="SSF52540">
    <property type="entry name" value="P-loop containing nucleoside triphosphate hydrolases"/>
    <property type="match status" value="1"/>
</dbReference>
<dbReference type="CDD" id="cd12499">
    <property type="entry name" value="RRM_EcCsdA_like"/>
    <property type="match status" value="1"/>
</dbReference>
<dbReference type="InterPro" id="IPR050547">
    <property type="entry name" value="DEAD_box_RNA_helicases"/>
</dbReference>
<accession>A0A2P5THY3</accession>
<evidence type="ECO:0000256" key="8">
    <source>
        <dbReference type="ARBA" id="ARBA00023016"/>
    </source>
</evidence>
<dbReference type="Pfam" id="PF03880">
    <property type="entry name" value="DbpA"/>
    <property type="match status" value="1"/>
</dbReference>
<dbReference type="PROSITE" id="PS00039">
    <property type="entry name" value="DEAD_ATP_HELICASE"/>
    <property type="match status" value="1"/>
</dbReference>
<keyword evidence="3 10" id="KW-0547">Nucleotide-binding</keyword>